<evidence type="ECO:0000256" key="4">
    <source>
        <dbReference type="ARBA" id="ARBA00024208"/>
    </source>
</evidence>
<name>A0A9P0Z0L6_CUSEU</name>
<gene>
    <name evidence="7" type="ORF">CEURO_LOCUS8947</name>
</gene>
<keyword evidence="1 5" id="KW-0175">Coiled coil</keyword>
<dbReference type="PANTHER" id="PTHR31908">
    <property type="entry name" value="PROTEIN CROWDED NUCLEI 4"/>
    <property type="match status" value="1"/>
</dbReference>
<feature type="coiled-coil region" evidence="5">
    <location>
        <begin position="585"/>
        <end position="688"/>
    </location>
</feature>
<comment type="similarity">
    <text evidence="4">Belongs to the CRWN family.</text>
</comment>
<keyword evidence="2" id="KW-0539">Nucleus</keyword>
<comment type="caution">
    <text evidence="7">The sequence shown here is derived from an EMBL/GenBank/DDBJ whole genome shotgun (WGS) entry which is preliminary data.</text>
</comment>
<comment type="subcellular location">
    <subcellularLocation>
        <location evidence="3">Nucleus lamina</location>
    </subcellularLocation>
</comment>
<feature type="compositionally biased region" description="Basic and acidic residues" evidence="6">
    <location>
        <begin position="1078"/>
        <end position="1087"/>
    </location>
</feature>
<evidence type="ECO:0000256" key="1">
    <source>
        <dbReference type="ARBA" id="ARBA00023054"/>
    </source>
</evidence>
<dbReference type="AlphaFoldDB" id="A0A9P0Z0L6"/>
<organism evidence="7 8">
    <name type="scientific">Cuscuta europaea</name>
    <name type="common">European dodder</name>
    <dbReference type="NCBI Taxonomy" id="41803"/>
    <lineage>
        <taxon>Eukaryota</taxon>
        <taxon>Viridiplantae</taxon>
        <taxon>Streptophyta</taxon>
        <taxon>Embryophyta</taxon>
        <taxon>Tracheophyta</taxon>
        <taxon>Spermatophyta</taxon>
        <taxon>Magnoliopsida</taxon>
        <taxon>eudicotyledons</taxon>
        <taxon>Gunneridae</taxon>
        <taxon>Pentapetalae</taxon>
        <taxon>asterids</taxon>
        <taxon>lamiids</taxon>
        <taxon>Solanales</taxon>
        <taxon>Convolvulaceae</taxon>
        <taxon>Cuscuteae</taxon>
        <taxon>Cuscuta</taxon>
        <taxon>Cuscuta subgen. Cuscuta</taxon>
    </lineage>
</organism>
<dbReference type="SUPFAM" id="SSF57997">
    <property type="entry name" value="Tropomyosin"/>
    <property type="match status" value="1"/>
</dbReference>
<proteinExistence type="inferred from homology"/>
<evidence type="ECO:0008006" key="9">
    <source>
        <dbReference type="Google" id="ProtNLM"/>
    </source>
</evidence>
<reference evidence="7" key="1">
    <citation type="submission" date="2022-07" db="EMBL/GenBank/DDBJ databases">
        <authorList>
            <person name="Macas J."/>
            <person name="Novak P."/>
            <person name="Neumann P."/>
        </authorList>
    </citation>
    <scope>NUCLEOTIDE SEQUENCE</scope>
</reference>
<dbReference type="GO" id="GO:0005652">
    <property type="term" value="C:nuclear lamina"/>
    <property type="evidence" value="ECO:0007669"/>
    <property type="project" value="UniProtKB-SubCell"/>
</dbReference>
<feature type="compositionally biased region" description="Basic residues" evidence="6">
    <location>
        <begin position="915"/>
        <end position="924"/>
    </location>
</feature>
<keyword evidence="8" id="KW-1185">Reference proteome</keyword>
<feature type="region of interest" description="Disordered" evidence="6">
    <location>
        <begin position="203"/>
        <end position="231"/>
    </location>
</feature>
<feature type="compositionally biased region" description="Basic and acidic residues" evidence="6">
    <location>
        <begin position="1026"/>
        <end position="1038"/>
    </location>
</feature>
<feature type="region of interest" description="Disordered" evidence="6">
    <location>
        <begin position="1026"/>
        <end position="1116"/>
    </location>
</feature>
<dbReference type="GO" id="GO:0006997">
    <property type="term" value="P:nucleus organization"/>
    <property type="evidence" value="ECO:0007669"/>
    <property type="project" value="InterPro"/>
</dbReference>
<protein>
    <recommendedName>
        <fullName evidence="9">Nuclear matrix constituent protein 1-like protein</fullName>
    </recommendedName>
</protein>
<evidence type="ECO:0000256" key="2">
    <source>
        <dbReference type="ARBA" id="ARBA00023242"/>
    </source>
</evidence>
<feature type="region of interest" description="Disordered" evidence="6">
    <location>
        <begin position="856"/>
        <end position="998"/>
    </location>
</feature>
<sequence>MSTPTRKLWTGWSLTPKSEPAMKINDKGKGLSFLEKSARGLNGEENGSVNLHEKVARLENELFEYQYNMGLLLIEKKEWTTKYEEAKQSLEEANDLHKREQEANAIATSEAEKREDSLRKALGVEKQCVIDLEKALHEMRSEYAEIKFTADSKLAEANALVASVEEKSLEVESKLHTADAKLAEASRKSSEVERKLNELKTQENALRRERSSFNIERESHERTLSKQREDLREWERKLQEGEERLAESRRLLNQREQRANDADKIMMQKQTELESSQKKIDASYAALKEKEEDISSRLASLSMKEKEIDDVKKSFDLKEKALHELEEKLNVKEKEDIQKLVDEHKAILAAKEEEFILEMNQRRESIDEELKSKVLELEKKEADVFHMEEKVKKREVAVEKKSEKVKEREKDFETKVKAMKEREKLVKAEEKNLEKERKQILLDKNELIALRDELERIRTDIEKNQLKLNKDMEKLKVTEADRLELTHLQSELKEETDKCRLQQEMLLKETEDLKREREKFEKEWDELEEKRSDINKQLEDIDERKRNFEKLKHSEEEKLIKERIETENHVNSELEALKVARESFSATMEHERAILEEKLRNERSQLLHDFEQRTTKLEADMQKKQEETESGLLEKEKEFEEKRERELNNIKFLTEVARRDKEELKLERSRIEKEKQETSANKKHLEVQQLEMRSDIEELVALSHKLKTQRTEFLKERDQFMEFVKKQESCTSCGECIREFELSRLQSLAKVENFESPPLPSIAQDYLREVNQEMTPGRPANELSSPGVGASVSGGTFSWLRKCTSKILAFSPGKKIESRELKDMMDDLSPPPKLIEERQPNMPPLRGDDVIEDTVEESGNSNVKTGKKHRAVTRGGNRGRITGSGKASGSVGISINTYEESERESDLVGIGTARNARKRGRVHISHGTASEQGDDGSEGNSDSVTGGSHRKRRQKAVPPAQTPGQSRYNLRRPKSAAGVKTNRSSSVNASVEDKEAWESKFAQPAHVEINDGQLQSVEAVRHTAALEETRIKHKDKADNQGSSAEMANTLIDTGFTEEVNESPEVPKEYDDDDQWGYKTDEDGRRDDDNEGDEDEEAEDHPGEVSIGKKIWTFITT</sequence>
<dbReference type="PANTHER" id="PTHR31908:SF11">
    <property type="entry name" value="PROTEIN CROWDED NUCLEI 1"/>
    <property type="match status" value="1"/>
</dbReference>
<dbReference type="EMBL" id="CAMAPE010000017">
    <property type="protein sequence ID" value="CAH9084283.1"/>
    <property type="molecule type" value="Genomic_DNA"/>
</dbReference>
<evidence type="ECO:0000313" key="7">
    <source>
        <dbReference type="EMBL" id="CAH9084283.1"/>
    </source>
</evidence>
<feature type="coiled-coil region" evidence="5">
    <location>
        <begin position="503"/>
        <end position="558"/>
    </location>
</feature>
<evidence type="ECO:0000256" key="6">
    <source>
        <dbReference type="SAM" id="MobiDB-lite"/>
    </source>
</evidence>
<dbReference type="Proteomes" id="UP001152484">
    <property type="component" value="Unassembled WGS sequence"/>
</dbReference>
<dbReference type="InterPro" id="IPR040418">
    <property type="entry name" value="CRWN"/>
</dbReference>
<evidence type="ECO:0000313" key="8">
    <source>
        <dbReference type="Proteomes" id="UP001152484"/>
    </source>
</evidence>
<feature type="compositionally biased region" description="Polar residues" evidence="6">
    <location>
        <begin position="885"/>
        <end position="898"/>
    </location>
</feature>
<evidence type="ECO:0000256" key="5">
    <source>
        <dbReference type="SAM" id="Coils"/>
    </source>
</evidence>
<feature type="compositionally biased region" description="Acidic residues" evidence="6">
    <location>
        <begin position="1088"/>
        <end position="1098"/>
    </location>
</feature>
<feature type="coiled-coil region" evidence="5">
    <location>
        <begin position="41"/>
        <end position="110"/>
    </location>
</feature>
<accession>A0A9P0Z0L6</accession>
<dbReference type="OrthoDB" id="673795at2759"/>
<evidence type="ECO:0000256" key="3">
    <source>
        <dbReference type="ARBA" id="ARBA00024186"/>
    </source>
</evidence>